<dbReference type="InterPro" id="IPR003961">
    <property type="entry name" value="FN3_dom"/>
</dbReference>
<organism evidence="2 3">
    <name type="scientific">Astyanax mexicanus</name>
    <name type="common">Blind cave fish</name>
    <name type="synonym">Astyanax fasciatus mexicanus</name>
    <dbReference type="NCBI Taxonomy" id="7994"/>
    <lineage>
        <taxon>Eukaryota</taxon>
        <taxon>Metazoa</taxon>
        <taxon>Chordata</taxon>
        <taxon>Craniata</taxon>
        <taxon>Vertebrata</taxon>
        <taxon>Euteleostomi</taxon>
        <taxon>Actinopterygii</taxon>
        <taxon>Neopterygii</taxon>
        <taxon>Teleostei</taxon>
        <taxon>Ostariophysi</taxon>
        <taxon>Characiformes</taxon>
        <taxon>Characoidei</taxon>
        <taxon>Acestrorhamphidae</taxon>
        <taxon>Acestrorhamphinae</taxon>
        <taxon>Astyanax</taxon>
    </lineage>
</organism>
<dbReference type="AlphaFoldDB" id="A0A8B9KHZ2"/>
<evidence type="ECO:0000313" key="3">
    <source>
        <dbReference type="Proteomes" id="UP000694621"/>
    </source>
</evidence>
<sequence length="103" mass="11408">SVTDVWVKSRTETGLTLQWDKGNNSDSYSYRLNYDGINDTINGSALGDNVVTHNISSLSPGTKYSFTLYTVFEGVGSSGFNFTNVTSKYRLGILKNTRFFADL</sequence>
<dbReference type="PROSITE" id="PS50853">
    <property type="entry name" value="FN3"/>
    <property type="match status" value="1"/>
</dbReference>
<dbReference type="SUPFAM" id="SSF49265">
    <property type="entry name" value="Fibronectin type III"/>
    <property type="match status" value="1"/>
</dbReference>
<dbReference type="SMART" id="SM00060">
    <property type="entry name" value="FN3"/>
    <property type="match status" value="1"/>
</dbReference>
<feature type="domain" description="Fibronectin type-III" evidence="1">
    <location>
        <begin position="1"/>
        <end position="90"/>
    </location>
</feature>
<dbReference type="Proteomes" id="UP000694621">
    <property type="component" value="Unplaced"/>
</dbReference>
<dbReference type="InterPro" id="IPR036116">
    <property type="entry name" value="FN3_sf"/>
</dbReference>
<evidence type="ECO:0000313" key="2">
    <source>
        <dbReference type="Ensembl" id="ENSAMXP00005036996.1"/>
    </source>
</evidence>
<proteinExistence type="predicted"/>
<protein>
    <recommendedName>
        <fullName evidence="1">Fibronectin type-III domain-containing protein</fullName>
    </recommendedName>
</protein>
<evidence type="ECO:0000259" key="1">
    <source>
        <dbReference type="PROSITE" id="PS50853"/>
    </source>
</evidence>
<dbReference type="CDD" id="cd00063">
    <property type="entry name" value="FN3"/>
    <property type="match status" value="1"/>
</dbReference>
<reference evidence="2" key="1">
    <citation type="submission" date="2025-08" db="UniProtKB">
        <authorList>
            <consortium name="Ensembl"/>
        </authorList>
    </citation>
    <scope>IDENTIFICATION</scope>
</reference>
<dbReference type="InterPro" id="IPR013783">
    <property type="entry name" value="Ig-like_fold"/>
</dbReference>
<dbReference type="FunFam" id="2.60.40.10:FF:001643">
    <property type="entry name" value="Putative Sortilin-related receptor"/>
    <property type="match status" value="1"/>
</dbReference>
<name>A0A8B9KHZ2_ASTMX</name>
<dbReference type="Gene3D" id="2.60.40.10">
    <property type="entry name" value="Immunoglobulins"/>
    <property type="match status" value="1"/>
</dbReference>
<dbReference type="Ensembl" id="ENSAMXT00005040328.1">
    <property type="protein sequence ID" value="ENSAMXP00005036996.1"/>
    <property type="gene ID" value="ENSAMXG00005017633.1"/>
</dbReference>
<accession>A0A8B9KHZ2</accession>
<dbReference type="Pfam" id="PF00041">
    <property type="entry name" value="fn3"/>
    <property type="match status" value="1"/>
</dbReference>